<dbReference type="Proteomes" id="UP001497392">
    <property type="component" value="Unassembled WGS sequence"/>
</dbReference>
<feature type="compositionally biased region" description="Low complexity" evidence="1">
    <location>
        <begin position="594"/>
        <end position="603"/>
    </location>
</feature>
<feature type="region of interest" description="Disordered" evidence="1">
    <location>
        <begin position="89"/>
        <end position="521"/>
    </location>
</feature>
<evidence type="ECO:0000313" key="2">
    <source>
        <dbReference type="EMBL" id="CAL5223451.1"/>
    </source>
</evidence>
<feature type="compositionally biased region" description="Low complexity" evidence="1">
    <location>
        <begin position="642"/>
        <end position="657"/>
    </location>
</feature>
<feature type="compositionally biased region" description="Low complexity" evidence="1">
    <location>
        <begin position="1431"/>
        <end position="1440"/>
    </location>
</feature>
<feature type="compositionally biased region" description="Acidic residues" evidence="1">
    <location>
        <begin position="333"/>
        <end position="342"/>
    </location>
</feature>
<evidence type="ECO:0000256" key="1">
    <source>
        <dbReference type="SAM" id="MobiDB-lite"/>
    </source>
</evidence>
<accession>A0ABP1FVJ5</accession>
<feature type="region of interest" description="Disordered" evidence="1">
    <location>
        <begin position="765"/>
        <end position="1796"/>
    </location>
</feature>
<feature type="compositionally biased region" description="Low complexity" evidence="1">
    <location>
        <begin position="1123"/>
        <end position="1133"/>
    </location>
</feature>
<feature type="compositionally biased region" description="Polar residues" evidence="1">
    <location>
        <begin position="374"/>
        <end position="383"/>
    </location>
</feature>
<feature type="compositionally biased region" description="Basic and acidic residues" evidence="1">
    <location>
        <begin position="357"/>
        <end position="366"/>
    </location>
</feature>
<feature type="compositionally biased region" description="Basic residues" evidence="1">
    <location>
        <begin position="1669"/>
        <end position="1682"/>
    </location>
</feature>
<feature type="region of interest" description="Disordered" evidence="1">
    <location>
        <begin position="61"/>
        <end position="80"/>
    </location>
</feature>
<feature type="compositionally biased region" description="Low complexity" evidence="1">
    <location>
        <begin position="1245"/>
        <end position="1260"/>
    </location>
</feature>
<proteinExistence type="predicted"/>
<feature type="compositionally biased region" description="Polar residues" evidence="1">
    <location>
        <begin position="1001"/>
        <end position="1010"/>
    </location>
</feature>
<feature type="compositionally biased region" description="Low complexity" evidence="1">
    <location>
        <begin position="314"/>
        <end position="332"/>
    </location>
</feature>
<feature type="compositionally biased region" description="Low complexity" evidence="1">
    <location>
        <begin position="1590"/>
        <end position="1599"/>
    </location>
</feature>
<feature type="compositionally biased region" description="Basic residues" evidence="1">
    <location>
        <begin position="1284"/>
        <end position="1303"/>
    </location>
</feature>
<feature type="compositionally biased region" description="Polar residues" evidence="1">
    <location>
        <begin position="488"/>
        <end position="498"/>
    </location>
</feature>
<feature type="compositionally biased region" description="Basic residues" evidence="1">
    <location>
        <begin position="1641"/>
        <end position="1650"/>
    </location>
</feature>
<feature type="compositionally biased region" description="Low complexity" evidence="1">
    <location>
        <begin position="427"/>
        <end position="443"/>
    </location>
</feature>
<feature type="compositionally biased region" description="Basic and acidic residues" evidence="1">
    <location>
        <begin position="71"/>
        <end position="80"/>
    </location>
</feature>
<feature type="compositionally biased region" description="Basic and acidic residues" evidence="1">
    <location>
        <begin position="1540"/>
        <end position="1550"/>
    </location>
</feature>
<feature type="region of interest" description="Disordered" evidence="1">
    <location>
        <begin position="2023"/>
        <end position="2067"/>
    </location>
</feature>
<feature type="compositionally biased region" description="Low complexity" evidence="1">
    <location>
        <begin position="1218"/>
        <end position="1238"/>
    </location>
</feature>
<feature type="region of interest" description="Disordered" evidence="1">
    <location>
        <begin position="577"/>
        <end position="739"/>
    </location>
</feature>
<feature type="compositionally biased region" description="Basic and acidic residues" evidence="1">
    <location>
        <begin position="888"/>
        <end position="919"/>
    </location>
</feature>
<organism evidence="2 3">
    <name type="scientific">Coccomyxa viridis</name>
    <dbReference type="NCBI Taxonomy" id="1274662"/>
    <lineage>
        <taxon>Eukaryota</taxon>
        <taxon>Viridiplantae</taxon>
        <taxon>Chlorophyta</taxon>
        <taxon>core chlorophytes</taxon>
        <taxon>Trebouxiophyceae</taxon>
        <taxon>Trebouxiophyceae incertae sedis</taxon>
        <taxon>Coccomyxaceae</taxon>
        <taxon>Coccomyxa</taxon>
    </lineage>
</organism>
<protein>
    <submittedName>
        <fullName evidence="2">G5970 protein</fullName>
    </submittedName>
</protein>
<name>A0ABP1FVJ5_9CHLO</name>
<keyword evidence="3" id="KW-1185">Reference proteome</keyword>
<feature type="compositionally biased region" description="Polar residues" evidence="1">
    <location>
        <begin position="1309"/>
        <end position="1323"/>
    </location>
</feature>
<feature type="compositionally biased region" description="Polar residues" evidence="1">
    <location>
        <begin position="2039"/>
        <end position="2050"/>
    </location>
</feature>
<evidence type="ECO:0000313" key="3">
    <source>
        <dbReference type="Proteomes" id="UP001497392"/>
    </source>
</evidence>
<feature type="compositionally biased region" description="Low complexity" evidence="1">
    <location>
        <begin position="281"/>
        <end position="292"/>
    </location>
</feature>
<feature type="compositionally biased region" description="Polar residues" evidence="1">
    <location>
        <begin position="141"/>
        <end position="152"/>
    </location>
</feature>
<feature type="compositionally biased region" description="Low complexity" evidence="1">
    <location>
        <begin position="1142"/>
        <end position="1159"/>
    </location>
</feature>
<feature type="compositionally biased region" description="Low complexity" evidence="1">
    <location>
        <begin position="248"/>
        <end position="259"/>
    </location>
</feature>
<feature type="compositionally biased region" description="Basic and acidic residues" evidence="1">
    <location>
        <begin position="1441"/>
        <end position="1451"/>
    </location>
</feature>
<reference evidence="2 3" key="1">
    <citation type="submission" date="2024-06" db="EMBL/GenBank/DDBJ databases">
        <authorList>
            <person name="Kraege A."/>
            <person name="Thomma B."/>
        </authorList>
    </citation>
    <scope>NUCLEOTIDE SEQUENCE [LARGE SCALE GENOMIC DNA]</scope>
</reference>
<feature type="compositionally biased region" description="Polar residues" evidence="1">
    <location>
        <begin position="1027"/>
        <end position="1037"/>
    </location>
</feature>
<feature type="compositionally biased region" description="Basic and acidic residues" evidence="1">
    <location>
        <begin position="1772"/>
        <end position="1796"/>
    </location>
</feature>
<dbReference type="EMBL" id="CAXHTA020000008">
    <property type="protein sequence ID" value="CAL5223451.1"/>
    <property type="molecule type" value="Genomic_DNA"/>
</dbReference>
<sequence>MEDLLIYGAGALAVRGARRIIFGPSRETRLAQQVEQLSSQVAEQARMIEQLQTQAVVPHSQHMAPSPSQHVVHETSRSGRHEHVDYVSTVAPSGQGASRGKRSGSPAWEVSHGAKRARHEAPEQAAAAEGDESSSSKDNSETPSDSGPSEHSWSLLPAEYEEAATRDEYSSSESEEESANLEPIFPPVTGPEYSDSDSEDSSSSDSEEELPPVPQHSTTSSDEGSSESDGDSEDTSSSDEDSLPAAVDNDSMSEDTSSSESEDEPLIAQRVPAVREVSSQSPGSESGDPASSEPEEAPEGSVMSASHDMTADTVSSDSEGSVVSAEVSNSVEALEDPADNSEDVSSKGPDPAQAGHSHGEAAKEQDADVAEASQAEQSDTASASKRPAFGTKRGRDSSEDAPAQPEPKRRRSVFQRCSAALSGWLFSSTPGTACSAAGASAAPLPDVPKDQESHPEPPVSDTPDNQEVHPETPAPDAAEDPEAHPETSTAEEVQQPSQAAVLEGIHAEGGQGPSIAAEPSLEEAVYCDETVSEEPAAAVAAPEAQHATEPIATGVFAQGDWTDDQFVKELDSIFDNDGRLKAGHSSPHHRPAQDKAAAAEAPALHGLQDPADEEPDSHPSIAGTGEAAGSPGAPQERDEVSEAAPSPEVSEAAPSPAMDHAAEDAPQRSPSPEAPAVATDSEDQHDARGVSAEALSPGRSGASLHASLRCHFAQDSLTRSPPVSDYSPRRPSPPPLSYRVAVIPPASSYDAPGYQPERVQRIVMIERAGYGGSPHSDRRVGVQSRTPSPSPSPRRRSPSPARRGRRSRDSTRSASRSESPRRGRSYTPYSSDKRRSPDTPRGATPSYLVRRGGSRSATPYERSPTPERSGRRSHQRRSSLSARSISPEARKHDDESAHERSDMHVGDTRRAFMHQDSRRPSVSSHGRSPDLSGQDEELNPISDGTPPRSPSGRRAQRSPSPAQEYYSPAERSVSRSPVRGTTSPRSYSPAGVTPAMRFQTGHENSASRFRNYSVCKKPGLKLPQPNPTESDNDSGSPSIEELSEGSSVEELSEGSPSVEELSAESPPKDGPAQARAPVENGDEAESPAHSGDSVSAELGAQQQARSPTTERSPSAERSPAGTARSRGSSPSPARGRRMENRSPSPAAAAYPSSHSPSPSRGQRAAKRDHSPATPAYSPYPSPSPSRGRRMRDSSPSPAAPAYSHSQSPSPSRGRRAARSPSHSLVLPTCSCSRTPSPSRGRRAARSSSRSLVRPACSCSPSPSPSRGRTAKRSESPATSDSRGRSLRRLKEHYNVHTKWHASGRRSADRSQSPVTARSPTSGGTPPIKGHGAAERSSMTPDTSIERPRSPLLHRSPTPAACPGPSADFWRSQKAAVRTAPGSLMIPSHQQGSRGFRIVAQSQDSPASGDDTASKEGHDLPANNSPSPPQASPTTTAATDSLPHEEVADAPHQESATPAAPTQPAGRPMSPGDLGGHTQWYQTARGRRGESRLGSLMAAPFPGSLRHVWPKAAQGPSNAAGQGDKAGEQSEEDAEVSDGPAWERKDARSERTSSQGLSPGEARPERSPSPETPRAQRTLKAERSGGRQAVSPSRSASSHSTSHRRSGSQRSHSSGAKRRSASPHGQEVSSHMTGHELSGFQRSHRRRRCGPGRRALGAIMRQQRRFIGGWRHRRHRRGSHSRGRSASAISEPIASGDEEIIGAAQPQASQDGSPPPKAADASPQLRAPPGRARGVILPRSTSPTPDAEAEAEPEAIAPLWDPAIWEKSNSEWQKARDVQERHMREMAARRDQDRAAAEKAAATEAQLVAAHNAAAAALAAGEARRAALRKDQATKLEASRAAVRRQQDIEMAAREAAVRERVAALAASAFASPHAGGMSLGGVRPPITQTPPARPQPSWFKLPPVVQRPADHTQLSVQTAPNMQQAAIGTGMGAQRAPIVRIPATRTQLWAQGPPNVQRAATHPQLGAQKAPAVQRANSHGEWDALMAAACDAGGAMSPTRRDAEAPKVDFRPSRPLTAAVAPSTAFPAATRPGHPLARATQNTNAPQTESLIDLTVSDPEASPCRST</sequence>
<feature type="compositionally biased region" description="Low complexity" evidence="1">
    <location>
        <begin position="1038"/>
        <end position="1060"/>
    </location>
</feature>
<feature type="compositionally biased region" description="Acidic residues" evidence="1">
    <location>
        <begin position="194"/>
        <end position="210"/>
    </location>
</feature>
<feature type="compositionally biased region" description="Basic residues" evidence="1">
    <location>
        <begin position="793"/>
        <end position="806"/>
    </location>
</feature>
<feature type="compositionally biased region" description="Low complexity" evidence="1">
    <location>
        <begin position="1193"/>
        <end position="1211"/>
    </location>
</feature>
<feature type="compositionally biased region" description="Polar residues" evidence="1">
    <location>
        <begin position="1100"/>
        <end position="1112"/>
    </location>
</feature>
<feature type="compositionally biased region" description="Acidic residues" evidence="1">
    <location>
        <begin position="224"/>
        <end position="242"/>
    </location>
</feature>
<gene>
    <name evidence="2" type="primary">g5970</name>
    <name evidence="2" type="ORF">VP750_LOCUS5110</name>
</gene>
<comment type="caution">
    <text evidence="2">The sequence shown here is derived from an EMBL/GenBank/DDBJ whole genome shotgun (WGS) entry which is preliminary data.</text>
</comment>